<proteinExistence type="predicted"/>
<evidence type="ECO:0000313" key="3">
    <source>
        <dbReference type="EMBL" id="MDI5962519.1"/>
    </source>
</evidence>
<comment type="caution">
    <text evidence="4">The sequence shown here is derived from an EMBL/GenBank/DDBJ whole genome shotgun (WGS) entry which is preliminary data.</text>
</comment>
<keyword evidence="5" id="KW-1185">Reference proteome</keyword>
<feature type="chain" id="PRO_5041702929" description="Copper chaperone PCu(A)C" evidence="2">
    <location>
        <begin position="27"/>
        <end position="173"/>
    </location>
</feature>
<dbReference type="PROSITE" id="PS51257">
    <property type="entry name" value="PROKAR_LIPOPROTEIN"/>
    <property type="match status" value="1"/>
</dbReference>
<dbReference type="RefSeq" id="WP_271314962.1">
    <property type="nucleotide sequence ID" value="NZ_JAAGKO020000007.1"/>
</dbReference>
<evidence type="ECO:0000313" key="5">
    <source>
        <dbReference type="Proteomes" id="UP001156398"/>
    </source>
</evidence>
<keyword evidence="2" id="KW-0732">Signal</keyword>
<accession>A0AA90H2R4</accession>
<dbReference type="EMBL" id="JAAGKO020000007">
    <property type="protein sequence ID" value="MDI5962519.1"/>
    <property type="molecule type" value="Genomic_DNA"/>
</dbReference>
<evidence type="ECO:0008006" key="6">
    <source>
        <dbReference type="Google" id="ProtNLM"/>
    </source>
</evidence>
<feature type="region of interest" description="Disordered" evidence="1">
    <location>
        <begin position="28"/>
        <end position="47"/>
    </location>
</feature>
<name>A0AA90H2R4_9ACTN</name>
<dbReference type="AlphaFoldDB" id="A0AA90H2R4"/>
<gene>
    <name evidence="3" type="ORF">POF43_007295</name>
    <name evidence="4" type="ORF">POF50_007300</name>
</gene>
<protein>
    <recommendedName>
        <fullName evidence="6">Copper chaperone PCu(A)C</fullName>
    </recommendedName>
</protein>
<evidence type="ECO:0000313" key="4">
    <source>
        <dbReference type="EMBL" id="MDI5969152.1"/>
    </source>
</evidence>
<feature type="signal peptide" evidence="2">
    <location>
        <begin position="1"/>
        <end position="26"/>
    </location>
</feature>
<dbReference type="EMBL" id="JABXJJ020000008">
    <property type="protein sequence ID" value="MDI5969152.1"/>
    <property type="molecule type" value="Genomic_DNA"/>
</dbReference>
<reference evidence="4 5" key="1">
    <citation type="submission" date="2023-05" db="EMBL/GenBank/DDBJ databases">
        <title>Streptantibioticus silvisoli sp. nov., acidotolerant actinomycetes 1 from pine litter.</title>
        <authorList>
            <person name="Swiecimska M."/>
            <person name="Golinska P."/>
            <person name="Sangal V."/>
            <person name="Wachnowicz B."/>
            <person name="Goodfellow M."/>
        </authorList>
    </citation>
    <scope>NUCLEOTIDE SEQUENCE</scope>
    <source>
        <strain evidence="4">SL13</strain>
        <strain evidence="3 5">SL54</strain>
    </source>
</reference>
<evidence type="ECO:0000256" key="2">
    <source>
        <dbReference type="SAM" id="SignalP"/>
    </source>
</evidence>
<organism evidence="4">
    <name type="scientific">Streptantibioticus silvisoli</name>
    <dbReference type="NCBI Taxonomy" id="2705255"/>
    <lineage>
        <taxon>Bacteria</taxon>
        <taxon>Bacillati</taxon>
        <taxon>Actinomycetota</taxon>
        <taxon>Actinomycetes</taxon>
        <taxon>Kitasatosporales</taxon>
        <taxon>Streptomycetaceae</taxon>
        <taxon>Streptantibioticus</taxon>
    </lineage>
</organism>
<dbReference type="Proteomes" id="UP001156398">
    <property type="component" value="Unassembled WGS sequence"/>
</dbReference>
<sequence length="173" mass="16965">MNAKNGIARVGRVAAVVAAVALVATACDREPTSPPPSHVATGAGVGTTPGQVTVKLADMNLRITDAVARLDASGNGELSMRIANGGGVPEHVDMIGLPDSARAGLTGGSVTDGPLTSAGVLIPSGGSVVFGSHGGPRATLRGVHGVTAQHTVPVIIEFGVAGLVRLQAKVTGG</sequence>
<evidence type="ECO:0000256" key="1">
    <source>
        <dbReference type="SAM" id="MobiDB-lite"/>
    </source>
</evidence>